<dbReference type="EMBL" id="JBHSMK010000003">
    <property type="protein sequence ID" value="MFC5436266.1"/>
    <property type="molecule type" value="Genomic_DNA"/>
</dbReference>
<proteinExistence type="predicted"/>
<comment type="caution">
    <text evidence="1">The sequence shown here is derived from an EMBL/GenBank/DDBJ whole genome shotgun (WGS) entry which is preliminary data.</text>
</comment>
<gene>
    <name evidence="1" type="ORF">ACFPME_06840</name>
</gene>
<dbReference type="Proteomes" id="UP001596013">
    <property type="component" value="Unassembled WGS sequence"/>
</dbReference>
<evidence type="ECO:0000313" key="1">
    <source>
        <dbReference type="EMBL" id="MFC5436266.1"/>
    </source>
</evidence>
<protein>
    <recommendedName>
        <fullName evidence="3">Fimbrial protein</fullName>
    </recommendedName>
</protein>
<evidence type="ECO:0000313" key="2">
    <source>
        <dbReference type="Proteomes" id="UP001596013"/>
    </source>
</evidence>
<dbReference type="RefSeq" id="WP_377303436.1">
    <property type="nucleotide sequence ID" value="NZ_JBHSMK010000003.1"/>
</dbReference>
<keyword evidence="2" id="KW-1185">Reference proteome</keyword>
<accession>A0ABW0JKM3</accession>
<evidence type="ECO:0008006" key="3">
    <source>
        <dbReference type="Google" id="ProtNLM"/>
    </source>
</evidence>
<name>A0ABW0JKM3_9GAMM</name>
<sequence>MIMFASASNSHAATGHITLSGAVVEPTCSTEGTHVDMTAGLPSAAPGRLVCGKTPTDPGRSYSRIVVSLDAATIATDRLLSYFAGYADVGGVGGQAKLVVRTYD</sequence>
<organism evidence="1 2">
    <name type="scientific">Rhodanobacter umsongensis</name>
    <dbReference type="NCBI Taxonomy" id="633153"/>
    <lineage>
        <taxon>Bacteria</taxon>
        <taxon>Pseudomonadati</taxon>
        <taxon>Pseudomonadota</taxon>
        <taxon>Gammaproteobacteria</taxon>
        <taxon>Lysobacterales</taxon>
        <taxon>Rhodanobacteraceae</taxon>
        <taxon>Rhodanobacter</taxon>
    </lineage>
</organism>
<reference evidence="2" key="1">
    <citation type="journal article" date="2019" name="Int. J. Syst. Evol. Microbiol.">
        <title>The Global Catalogue of Microorganisms (GCM) 10K type strain sequencing project: providing services to taxonomists for standard genome sequencing and annotation.</title>
        <authorList>
            <consortium name="The Broad Institute Genomics Platform"/>
            <consortium name="The Broad Institute Genome Sequencing Center for Infectious Disease"/>
            <person name="Wu L."/>
            <person name="Ma J."/>
        </authorList>
    </citation>
    <scope>NUCLEOTIDE SEQUENCE [LARGE SCALE GENOMIC DNA]</scope>
    <source>
        <strain evidence="2">JCM 17130</strain>
    </source>
</reference>